<reference evidence="7 8" key="1">
    <citation type="submission" date="2023-10" db="EMBL/GenBank/DDBJ databases">
        <title>Draft Genome Sequence of Candida saopaulonensis from a very Premature Infant with Sepsis.</title>
        <authorList>
            <person name="Ning Y."/>
            <person name="Dai R."/>
            <person name="Xiao M."/>
            <person name="Xu Y."/>
            <person name="Yan Q."/>
            <person name="Zhang L."/>
        </authorList>
    </citation>
    <scope>NUCLEOTIDE SEQUENCE [LARGE SCALE GENOMIC DNA]</scope>
    <source>
        <strain evidence="7 8">19XY460</strain>
    </source>
</reference>
<dbReference type="InterPro" id="IPR017907">
    <property type="entry name" value="Znf_RING_CS"/>
</dbReference>
<dbReference type="GeneID" id="88174788"/>
<dbReference type="Pfam" id="PF00097">
    <property type="entry name" value="zf-C3HC4"/>
    <property type="match status" value="1"/>
</dbReference>
<dbReference type="AlphaFoldDB" id="A0AAX4HCM9"/>
<keyword evidence="8" id="KW-1185">Reference proteome</keyword>
<keyword evidence="2" id="KW-0863">Zinc-finger</keyword>
<protein>
    <recommendedName>
        <fullName evidence="6">Zinc finger C3HC4 RING-type domain-containing protein</fullName>
    </recommendedName>
</protein>
<name>A0AAX4HCM9_9ASCO</name>
<dbReference type="GO" id="GO:0033768">
    <property type="term" value="C:SUMO-targeted ubiquitin ligase complex"/>
    <property type="evidence" value="ECO:0007669"/>
    <property type="project" value="TreeGrafter"/>
</dbReference>
<feature type="coiled-coil region" evidence="4">
    <location>
        <begin position="196"/>
        <end position="223"/>
    </location>
</feature>
<gene>
    <name evidence="7" type="ORF">PUMCH_003725</name>
</gene>
<dbReference type="GO" id="GO:0004842">
    <property type="term" value="F:ubiquitin-protein transferase activity"/>
    <property type="evidence" value="ECO:0007669"/>
    <property type="project" value="TreeGrafter"/>
</dbReference>
<accession>A0AAX4HCM9</accession>
<dbReference type="InterPro" id="IPR038886">
    <property type="entry name" value="E3_SLX5/Rfp1"/>
</dbReference>
<sequence>MSGLSEPKSPLEVVEILSDEEEGHTYRNSGGRRQSAIEIISDVSDIEASDNDLEIVSEVVNADRSRTLGASEPPGSANGLFVPEDESDNADDGEVEITGHNQIPLPTLEFLISEAFHDINDEAQSRASPVVVQTPPPRRRQRPNPSTFLRNLRRRHNNAREAGQPHFQFGYPRGGYGYALHANMPFFSQPDQGVTANVMEAIRRSEEREMDQKQEKEDKINLKTLEKKKEAVSNISEGYTSTISATDDFVCELCAVVLGEGIPADFKPDPKFDDNIDEHAAKLRTNAPWFCIRQCFEADIELLRRVFAAKCGHVFCGRCIKNIGSRPTLKGRKKKEQASILDPRVSAPRKCPVKNCGANFMGKKTFTELYL</sequence>
<feature type="region of interest" description="Disordered" evidence="5">
    <location>
        <begin position="66"/>
        <end position="91"/>
    </location>
</feature>
<keyword evidence="1" id="KW-0479">Metal-binding</keyword>
<feature type="region of interest" description="Disordered" evidence="5">
    <location>
        <begin position="122"/>
        <end position="147"/>
    </location>
</feature>
<dbReference type="GO" id="GO:0008270">
    <property type="term" value="F:zinc ion binding"/>
    <property type="evidence" value="ECO:0007669"/>
    <property type="project" value="UniProtKB-KW"/>
</dbReference>
<evidence type="ECO:0000313" key="7">
    <source>
        <dbReference type="EMBL" id="WPK26372.1"/>
    </source>
</evidence>
<dbReference type="Proteomes" id="UP001338582">
    <property type="component" value="Chromosome 4"/>
</dbReference>
<proteinExistence type="predicted"/>
<evidence type="ECO:0000259" key="6">
    <source>
        <dbReference type="Pfam" id="PF00097"/>
    </source>
</evidence>
<organism evidence="7 8">
    <name type="scientific">Australozyma saopauloensis</name>
    <dbReference type="NCBI Taxonomy" id="291208"/>
    <lineage>
        <taxon>Eukaryota</taxon>
        <taxon>Fungi</taxon>
        <taxon>Dikarya</taxon>
        <taxon>Ascomycota</taxon>
        <taxon>Saccharomycotina</taxon>
        <taxon>Pichiomycetes</taxon>
        <taxon>Metschnikowiaceae</taxon>
        <taxon>Australozyma</taxon>
    </lineage>
</organism>
<evidence type="ECO:0000256" key="2">
    <source>
        <dbReference type="ARBA" id="ARBA00022771"/>
    </source>
</evidence>
<dbReference type="PROSITE" id="PS00518">
    <property type="entry name" value="ZF_RING_1"/>
    <property type="match status" value="1"/>
</dbReference>
<feature type="domain" description="Zinc finger C3HC4 RING-type" evidence="6">
    <location>
        <begin position="295"/>
        <end position="325"/>
    </location>
</feature>
<evidence type="ECO:0000256" key="1">
    <source>
        <dbReference type="ARBA" id="ARBA00022723"/>
    </source>
</evidence>
<dbReference type="PANTHER" id="PTHR28042">
    <property type="entry name" value="E3 UBIQUITIN-PROTEIN LIGASE COMPLEX SLX5-SLX8 SUBUNIT SLX5"/>
    <property type="match status" value="1"/>
</dbReference>
<dbReference type="EMBL" id="CP138897">
    <property type="protein sequence ID" value="WPK26372.1"/>
    <property type="molecule type" value="Genomic_DNA"/>
</dbReference>
<keyword evidence="4" id="KW-0175">Coiled coil</keyword>
<keyword evidence="3" id="KW-0862">Zinc</keyword>
<dbReference type="PANTHER" id="PTHR28042:SF1">
    <property type="entry name" value="E3 UBIQUITIN-PROTEIN LIGASE COMPLEX SLX5-SLX8 SUBUNIT SLX5"/>
    <property type="match status" value="1"/>
</dbReference>
<dbReference type="KEGG" id="asau:88174788"/>
<evidence type="ECO:0000256" key="5">
    <source>
        <dbReference type="SAM" id="MobiDB-lite"/>
    </source>
</evidence>
<dbReference type="InterPro" id="IPR018957">
    <property type="entry name" value="Znf_C3HC4_RING-type"/>
</dbReference>
<evidence type="ECO:0000313" key="8">
    <source>
        <dbReference type="Proteomes" id="UP001338582"/>
    </source>
</evidence>
<evidence type="ECO:0000256" key="4">
    <source>
        <dbReference type="SAM" id="Coils"/>
    </source>
</evidence>
<evidence type="ECO:0000256" key="3">
    <source>
        <dbReference type="ARBA" id="ARBA00022833"/>
    </source>
</evidence>
<dbReference type="RefSeq" id="XP_062878753.1">
    <property type="nucleotide sequence ID" value="XM_063022683.1"/>
</dbReference>